<gene>
    <name evidence="2" type="ORF">GGP61_001437</name>
</gene>
<dbReference type="Proteomes" id="UP001155057">
    <property type="component" value="Unassembled WGS sequence"/>
</dbReference>
<proteinExistence type="predicted"/>
<evidence type="ECO:0000313" key="2">
    <source>
        <dbReference type="EMBL" id="MCS3709833.1"/>
    </source>
</evidence>
<organism evidence="2 3">
    <name type="scientific">Salinibacter ruber</name>
    <dbReference type="NCBI Taxonomy" id="146919"/>
    <lineage>
        <taxon>Bacteria</taxon>
        <taxon>Pseudomonadati</taxon>
        <taxon>Rhodothermota</taxon>
        <taxon>Rhodothermia</taxon>
        <taxon>Rhodothermales</taxon>
        <taxon>Salinibacteraceae</taxon>
        <taxon>Salinibacter</taxon>
    </lineage>
</organism>
<sequence>MNTDAKTSKQGIGKTNFPGEAVVTWVSGGIAAIGIRIAAEGCLNGLNEGSVMANGGHRRRGSRTGLRAVRKRGSRHAARRTRKRNEQLKTVEGGNGDPRRQSGRAGVGLADGRTGIAALLIKIQKEALVQAFGNGHRPGVINDGASNDEASRRDGTGNDLQK</sequence>
<protein>
    <submittedName>
        <fullName evidence="2">Uncharacterized protein</fullName>
    </submittedName>
</protein>
<reference evidence="2" key="1">
    <citation type="submission" date="2022-08" db="EMBL/GenBank/DDBJ databases">
        <title>Genomic Encyclopedia of Type Strains, Phase V (KMG-V): Genome sequencing to study the core and pangenomes of soil and plant-associated prokaryotes.</title>
        <authorList>
            <person name="Whitman W."/>
        </authorList>
    </citation>
    <scope>NUCLEOTIDE SEQUENCE</scope>
    <source>
        <strain evidence="2">SP3049</strain>
    </source>
</reference>
<dbReference type="EMBL" id="JANUAE010000004">
    <property type="protein sequence ID" value="MCS3709833.1"/>
    <property type="molecule type" value="Genomic_DNA"/>
</dbReference>
<feature type="compositionally biased region" description="Basic residues" evidence="1">
    <location>
        <begin position="56"/>
        <end position="83"/>
    </location>
</feature>
<dbReference type="RefSeq" id="WP_259123728.1">
    <property type="nucleotide sequence ID" value="NZ_JANTZO010000005.1"/>
</dbReference>
<feature type="compositionally biased region" description="Basic and acidic residues" evidence="1">
    <location>
        <begin position="149"/>
        <end position="162"/>
    </location>
</feature>
<feature type="region of interest" description="Disordered" evidence="1">
    <location>
        <begin position="137"/>
        <end position="162"/>
    </location>
</feature>
<evidence type="ECO:0000256" key="1">
    <source>
        <dbReference type="SAM" id="MobiDB-lite"/>
    </source>
</evidence>
<evidence type="ECO:0000313" key="3">
    <source>
        <dbReference type="Proteomes" id="UP001155057"/>
    </source>
</evidence>
<dbReference type="AlphaFoldDB" id="A0A9X2QCG9"/>
<accession>A0A9X2QCG9</accession>
<feature type="region of interest" description="Disordered" evidence="1">
    <location>
        <begin position="54"/>
        <end position="108"/>
    </location>
</feature>
<comment type="caution">
    <text evidence="2">The sequence shown here is derived from an EMBL/GenBank/DDBJ whole genome shotgun (WGS) entry which is preliminary data.</text>
</comment>
<name>A0A9X2QCG9_9BACT</name>